<proteinExistence type="predicted"/>
<comment type="caution">
    <text evidence="1">The sequence shown here is derived from an EMBL/GenBank/DDBJ whole genome shotgun (WGS) entry which is preliminary data.</text>
</comment>
<evidence type="ECO:0000313" key="1">
    <source>
        <dbReference type="EMBL" id="KKN21151.1"/>
    </source>
</evidence>
<dbReference type="EMBL" id="LAZR01003175">
    <property type="protein sequence ID" value="KKN21151.1"/>
    <property type="molecule type" value="Genomic_DNA"/>
</dbReference>
<dbReference type="AlphaFoldDB" id="A0A0F9R775"/>
<accession>A0A0F9R775</accession>
<evidence type="ECO:0008006" key="2">
    <source>
        <dbReference type="Google" id="ProtNLM"/>
    </source>
</evidence>
<sequence>MSFRFLYHWRMKWLTKRQQRQQKQAVLLERLEHAVYTLEKAVGKLSYYDSFYDVLMNQNKNLLEGLRVKLRDGLQLDAKIQEARRQENEMCAIIVETEENAINMVQLIRARYRKKERTERA</sequence>
<gene>
    <name evidence="1" type="ORF">LCGC14_0928310</name>
</gene>
<reference evidence="1" key="1">
    <citation type="journal article" date="2015" name="Nature">
        <title>Complex archaea that bridge the gap between prokaryotes and eukaryotes.</title>
        <authorList>
            <person name="Spang A."/>
            <person name="Saw J.H."/>
            <person name="Jorgensen S.L."/>
            <person name="Zaremba-Niedzwiedzka K."/>
            <person name="Martijn J."/>
            <person name="Lind A.E."/>
            <person name="van Eijk R."/>
            <person name="Schleper C."/>
            <person name="Guy L."/>
            <person name="Ettema T.J."/>
        </authorList>
    </citation>
    <scope>NUCLEOTIDE SEQUENCE</scope>
</reference>
<organism evidence="1">
    <name type="scientific">marine sediment metagenome</name>
    <dbReference type="NCBI Taxonomy" id="412755"/>
    <lineage>
        <taxon>unclassified sequences</taxon>
        <taxon>metagenomes</taxon>
        <taxon>ecological metagenomes</taxon>
    </lineage>
</organism>
<protein>
    <recommendedName>
        <fullName evidence="2">Flagellar FliJ protein</fullName>
    </recommendedName>
</protein>
<name>A0A0F9R775_9ZZZZ</name>